<evidence type="ECO:0000256" key="8">
    <source>
        <dbReference type="PIRSR" id="PIRSR601519-1"/>
    </source>
</evidence>
<feature type="binding site" evidence="8">
    <location>
        <position position="84"/>
    </location>
    <ligand>
        <name>Fe cation</name>
        <dbReference type="ChEBI" id="CHEBI:24875"/>
        <label>1</label>
    </ligand>
</feature>
<dbReference type="GO" id="GO:0006879">
    <property type="term" value="P:intracellular iron ion homeostasis"/>
    <property type="evidence" value="ECO:0007669"/>
    <property type="project" value="UniProtKB-KW"/>
</dbReference>
<evidence type="ECO:0000256" key="1">
    <source>
        <dbReference type="ARBA" id="ARBA00007513"/>
    </source>
</evidence>
<dbReference type="STRING" id="188477.A0A433TR27"/>
<dbReference type="PANTHER" id="PTHR11431:SF75">
    <property type="entry name" value="FERRITIN"/>
    <property type="match status" value="1"/>
</dbReference>
<evidence type="ECO:0000256" key="4">
    <source>
        <dbReference type="ARBA" id="ARBA00023002"/>
    </source>
</evidence>
<keyword evidence="3 8" id="KW-0479">Metal-binding</keyword>
<feature type="signal peptide" evidence="10">
    <location>
        <begin position="1"/>
        <end position="24"/>
    </location>
</feature>
<evidence type="ECO:0000256" key="5">
    <source>
        <dbReference type="ARBA" id="ARBA00023004"/>
    </source>
</evidence>
<dbReference type="EMBL" id="RQTK01000223">
    <property type="protein sequence ID" value="RUS83970.1"/>
    <property type="molecule type" value="Genomic_DNA"/>
</dbReference>
<dbReference type="InterPro" id="IPR009040">
    <property type="entry name" value="Ferritin-like_diiron"/>
</dbReference>
<feature type="domain" description="Ferritin-like diiron" evidence="11">
    <location>
        <begin position="67"/>
        <end position="215"/>
    </location>
</feature>
<evidence type="ECO:0000313" key="13">
    <source>
        <dbReference type="Proteomes" id="UP000271974"/>
    </source>
</evidence>
<dbReference type="SUPFAM" id="SSF47240">
    <property type="entry name" value="Ferritin-like"/>
    <property type="match status" value="1"/>
</dbReference>
<proteinExistence type="inferred from homology"/>
<dbReference type="Gene3D" id="1.20.1260.10">
    <property type="match status" value="1"/>
</dbReference>
<evidence type="ECO:0000259" key="11">
    <source>
        <dbReference type="PROSITE" id="PS50905"/>
    </source>
</evidence>
<dbReference type="GO" id="GO:0004322">
    <property type="term" value="F:ferroxidase activity"/>
    <property type="evidence" value="ECO:0007669"/>
    <property type="project" value="UniProtKB-EC"/>
</dbReference>
<organism evidence="12 13">
    <name type="scientific">Elysia chlorotica</name>
    <name type="common">Eastern emerald elysia</name>
    <name type="synonym">Sea slug</name>
    <dbReference type="NCBI Taxonomy" id="188477"/>
    <lineage>
        <taxon>Eukaryota</taxon>
        <taxon>Metazoa</taxon>
        <taxon>Spiralia</taxon>
        <taxon>Lophotrochozoa</taxon>
        <taxon>Mollusca</taxon>
        <taxon>Gastropoda</taxon>
        <taxon>Heterobranchia</taxon>
        <taxon>Euthyneura</taxon>
        <taxon>Panpulmonata</taxon>
        <taxon>Sacoglossa</taxon>
        <taxon>Placobranchoidea</taxon>
        <taxon>Plakobranchidae</taxon>
        <taxon>Elysia</taxon>
    </lineage>
</organism>
<evidence type="ECO:0000256" key="2">
    <source>
        <dbReference type="ARBA" id="ARBA00022434"/>
    </source>
</evidence>
<evidence type="ECO:0000256" key="3">
    <source>
        <dbReference type="ARBA" id="ARBA00022723"/>
    </source>
</evidence>
<dbReference type="Pfam" id="PF00210">
    <property type="entry name" value="Ferritin"/>
    <property type="match status" value="1"/>
</dbReference>
<dbReference type="AlphaFoldDB" id="A0A433TR27"/>
<dbReference type="PROSITE" id="PS50905">
    <property type="entry name" value="FERRITIN_LIKE"/>
    <property type="match status" value="1"/>
</dbReference>
<comment type="similarity">
    <text evidence="1 9">Belongs to the ferritin family.</text>
</comment>
<dbReference type="PANTHER" id="PTHR11431">
    <property type="entry name" value="FERRITIN"/>
    <property type="match status" value="1"/>
</dbReference>
<comment type="catalytic activity">
    <reaction evidence="7 9">
        <text>4 Fe(2+) + O2 + 4 H(+) = 4 Fe(3+) + 2 H2O</text>
        <dbReference type="Rhea" id="RHEA:11148"/>
        <dbReference type="ChEBI" id="CHEBI:15377"/>
        <dbReference type="ChEBI" id="CHEBI:15378"/>
        <dbReference type="ChEBI" id="CHEBI:15379"/>
        <dbReference type="ChEBI" id="CHEBI:29033"/>
        <dbReference type="ChEBI" id="CHEBI:29034"/>
        <dbReference type="EC" id="1.16.3.1"/>
    </reaction>
</comment>
<keyword evidence="5 8" id="KW-0408">Iron</keyword>
<feature type="binding site" evidence="8">
    <location>
        <position position="122"/>
    </location>
    <ligand>
        <name>Fe cation</name>
        <dbReference type="ChEBI" id="CHEBI:24875"/>
        <label>1</label>
    </ligand>
</feature>
<gene>
    <name evidence="12" type="ORF">EGW08_008276</name>
</gene>
<feature type="chain" id="PRO_5019430790" description="Ferritin" evidence="10">
    <location>
        <begin position="25"/>
        <end position="248"/>
    </location>
</feature>
<keyword evidence="4 9" id="KW-0560">Oxidoreductase</keyword>
<keyword evidence="2 9" id="KW-0409">Iron storage</keyword>
<comment type="caution">
    <text evidence="12">The sequence shown here is derived from an EMBL/GenBank/DDBJ whole genome shotgun (WGS) entry which is preliminary data.</text>
</comment>
<evidence type="ECO:0000256" key="7">
    <source>
        <dbReference type="ARBA" id="ARBA00047990"/>
    </source>
</evidence>
<dbReference type="InterPro" id="IPR008331">
    <property type="entry name" value="Ferritin_DPS_dom"/>
</dbReference>
<evidence type="ECO:0000256" key="10">
    <source>
        <dbReference type="SAM" id="SignalP"/>
    </source>
</evidence>
<dbReference type="GO" id="GO:0006826">
    <property type="term" value="P:iron ion transport"/>
    <property type="evidence" value="ECO:0007669"/>
    <property type="project" value="InterPro"/>
</dbReference>
<dbReference type="GO" id="GO:0008199">
    <property type="term" value="F:ferric iron binding"/>
    <property type="evidence" value="ECO:0007669"/>
    <property type="project" value="InterPro"/>
</dbReference>
<evidence type="ECO:0000313" key="12">
    <source>
        <dbReference type="EMBL" id="RUS83970.1"/>
    </source>
</evidence>
<reference evidence="12 13" key="1">
    <citation type="submission" date="2019-01" db="EMBL/GenBank/DDBJ databases">
        <title>A draft genome assembly of the solar-powered sea slug Elysia chlorotica.</title>
        <authorList>
            <person name="Cai H."/>
            <person name="Li Q."/>
            <person name="Fang X."/>
            <person name="Li J."/>
            <person name="Curtis N.E."/>
            <person name="Altenburger A."/>
            <person name="Shibata T."/>
            <person name="Feng M."/>
            <person name="Maeda T."/>
            <person name="Schwartz J.A."/>
            <person name="Shigenobu S."/>
            <person name="Lundholm N."/>
            <person name="Nishiyama T."/>
            <person name="Yang H."/>
            <person name="Hasebe M."/>
            <person name="Li S."/>
            <person name="Pierce S.K."/>
            <person name="Wang J."/>
        </authorList>
    </citation>
    <scope>NUCLEOTIDE SEQUENCE [LARGE SCALE GENOMIC DNA]</scope>
    <source>
        <strain evidence="12">EC2010</strain>
        <tissue evidence="12">Whole organism of an adult</tissue>
    </source>
</reference>
<keyword evidence="13" id="KW-1185">Reference proteome</keyword>
<dbReference type="EC" id="1.16.3.1" evidence="9"/>
<dbReference type="InterPro" id="IPR012347">
    <property type="entry name" value="Ferritin-like"/>
</dbReference>
<dbReference type="GO" id="GO:0008198">
    <property type="term" value="F:ferrous iron binding"/>
    <property type="evidence" value="ECO:0007669"/>
    <property type="project" value="TreeGrafter"/>
</dbReference>
<dbReference type="Proteomes" id="UP000271974">
    <property type="component" value="Unassembled WGS sequence"/>
</dbReference>
<comment type="function">
    <text evidence="6">Stores iron in a soluble, non-toxic, readily available form. Important for iron homeostasis. Has ferroxidase activity. Iron is taken up in the ferrous form and deposited as ferric hydroxides after oxidation.</text>
</comment>
<evidence type="ECO:0000256" key="6">
    <source>
        <dbReference type="ARBA" id="ARBA00025111"/>
    </source>
</evidence>
<sequence>MKTGLPLLLVLVVLVAAVRTSVSADQCCEEVTPPRAGQEDLECGFKAECNMQGNCCPDKENVAMVRQSYTCDVNCLLIKQIHHEMSASFLYQAYASYFQRADVSLPGIQKFFAQASHEERGHADYLIDYVNKRGGHVQLDQLEVDRADWMEGLMALEDALAVERFVNRKLLDLHKRADDLGDAHLAHILEHDFLQEQVKAIYDLGQYVTRLRKFAPKNIRNVRTSSYRLAEYMFDQNLLKSLDKQGST</sequence>
<dbReference type="InterPro" id="IPR009078">
    <property type="entry name" value="Ferritin-like_SF"/>
</dbReference>
<dbReference type="CDD" id="cd01056">
    <property type="entry name" value="Euk_Ferritin"/>
    <property type="match status" value="1"/>
</dbReference>
<accession>A0A433TR27</accession>
<feature type="binding site" evidence="8">
    <location>
        <position position="197"/>
    </location>
    <ligand>
        <name>Fe cation</name>
        <dbReference type="ChEBI" id="CHEBI:24875"/>
        <label>1</label>
    </ligand>
</feature>
<name>A0A433TR27_ELYCH</name>
<comment type="function">
    <text evidence="9">Stores iron in a soluble, non-toxic, readily available form. Important for iron homeostasis. Iron is taken up in the ferrous form and deposited as ferric hydroxides after oxidation.</text>
</comment>
<evidence type="ECO:0000256" key="9">
    <source>
        <dbReference type="RuleBase" id="RU361145"/>
    </source>
</evidence>
<dbReference type="GO" id="GO:0005737">
    <property type="term" value="C:cytoplasm"/>
    <property type="evidence" value="ECO:0007669"/>
    <property type="project" value="TreeGrafter"/>
</dbReference>
<feature type="binding site" evidence="8">
    <location>
        <position position="163"/>
    </location>
    <ligand>
        <name>Fe cation</name>
        <dbReference type="ChEBI" id="CHEBI:24875"/>
        <label>1</label>
    </ligand>
</feature>
<protein>
    <recommendedName>
        <fullName evidence="9">Ferritin</fullName>
        <ecNumber evidence="9">1.16.3.1</ecNumber>
    </recommendedName>
</protein>
<feature type="binding site" evidence="8">
    <location>
        <position position="119"/>
    </location>
    <ligand>
        <name>Fe cation</name>
        <dbReference type="ChEBI" id="CHEBI:24875"/>
        <label>1</label>
    </ligand>
</feature>
<dbReference type="InterPro" id="IPR001519">
    <property type="entry name" value="Ferritin"/>
</dbReference>
<dbReference type="OrthoDB" id="186462at2759"/>
<keyword evidence="10" id="KW-0732">Signal</keyword>